<keyword evidence="8 9" id="KW-0472">Membrane</keyword>
<dbReference type="Proteomes" id="UP000663937">
    <property type="component" value="Chromosome"/>
</dbReference>
<evidence type="ECO:0000256" key="6">
    <source>
        <dbReference type="ARBA" id="ARBA00022989"/>
    </source>
</evidence>
<dbReference type="GO" id="GO:0008320">
    <property type="term" value="F:protein transmembrane transporter activity"/>
    <property type="evidence" value="ECO:0007669"/>
    <property type="project" value="UniProtKB-UniRule"/>
</dbReference>
<evidence type="ECO:0000256" key="2">
    <source>
        <dbReference type="ARBA" id="ARBA00022448"/>
    </source>
</evidence>
<evidence type="ECO:0000256" key="5">
    <source>
        <dbReference type="ARBA" id="ARBA00022927"/>
    </source>
</evidence>
<evidence type="ECO:0000313" key="11">
    <source>
        <dbReference type="EMBL" id="QTE27835.1"/>
    </source>
</evidence>
<proteinExistence type="inferred from homology"/>
<keyword evidence="6 9" id="KW-1133">Transmembrane helix</keyword>
<dbReference type="InterPro" id="IPR003369">
    <property type="entry name" value="TatA/B/E"/>
</dbReference>
<comment type="similarity">
    <text evidence="9">Belongs to the TatA/E family.</text>
</comment>
<evidence type="ECO:0000256" key="9">
    <source>
        <dbReference type="HAMAP-Rule" id="MF_00236"/>
    </source>
</evidence>
<dbReference type="Gene3D" id="1.20.5.3310">
    <property type="match status" value="1"/>
</dbReference>
<evidence type="ECO:0000256" key="1">
    <source>
        <dbReference type="ARBA" id="ARBA00004162"/>
    </source>
</evidence>
<keyword evidence="4 9" id="KW-0812">Transmembrane</keyword>
<dbReference type="RefSeq" id="WP_227422052.1">
    <property type="nucleotide sequence ID" value="NZ_CP071868.1"/>
</dbReference>
<dbReference type="KEGG" id="psic:J4E96_10395"/>
<dbReference type="GO" id="GO:0043953">
    <property type="term" value="P:protein transport by the Tat complex"/>
    <property type="evidence" value="ECO:0007669"/>
    <property type="project" value="UniProtKB-UniRule"/>
</dbReference>
<evidence type="ECO:0000256" key="7">
    <source>
        <dbReference type="ARBA" id="ARBA00023010"/>
    </source>
</evidence>
<keyword evidence="7 9" id="KW-0811">Translocation</keyword>
<dbReference type="PANTHER" id="PTHR42982:SF8">
    <property type="entry name" value="SEC-INDEPENDENT PROTEIN TRANSLOCASE PROTEIN TATA"/>
    <property type="match status" value="1"/>
</dbReference>
<dbReference type="AlphaFoldDB" id="A0A8A4Z8P1"/>
<gene>
    <name evidence="9 11" type="primary">tatA</name>
    <name evidence="11" type="ORF">J4E96_10395</name>
</gene>
<sequence length="112" mass="11469">MPNLKPGEIALILLIVLLLFGAKRLPDLARSVGKSLKILKTEVKDLGDDDAPVAPSAPANAAPPVATTPVAPVVPTVVAPPVVTPPVVIPEPYSSAPASRTPSGDDADRKQV</sequence>
<protein>
    <recommendedName>
        <fullName evidence="9">Sec-independent protein translocase protein TatA</fullName>
    </recommendedName>
</protein>
<evidence type="ECO:0000256" key="3">
    <source>
        <dbReference type="ARBA" id="ARBA00022475"/>
    </source>
</evidence>
<evidence type="ECO:0000313" key="12">
    <source>
        <dbReference type="Proteomes" id="UP000663937"/>
    </source>
</evidence>
<dbReference type="PANTHER" id="PTHR42982">
    <property type="entry name" value="SEC-INDEPENDENT PROTEIN TRANSLOCASE PROTEIN TATA"/>
    <property type="match status" value="1"/>
</dbReference>
<dbReference type="HAMAP" id="MF_00236">
    <property type="entry name" value="TatA_E"/>
    <property type="match status" value="1"/>
</dbReference>
<reference evidence="11" key="1">
    <citation type="submission" date="2021-03" db="EMBL/GenBank/DDBJ databases">
        <title>Pengzhenrongella sicca gen. nov., sp. nov., a new member of suborder Micrococcineae isolated from High-Arctic tundra soil.</title>
        <authorList>
            <person name="Peng F."/>
        </authorList>
    </citation>
    <scope>NUCLEOTIDE SEQUENCE</scope>
    <source>
        <strain evidence="11">LRZ-2</strain>
    </source>
</reference>
<dbReference type="GO" id="GO:0033281">
    <property type="term" value="C:TAT protein transport complex"/>
    <property type="evidence" value="ECO:0007669"/>
    <property type="project" value="UniProtKB-UniRule"/>
</dbReference>
<dbReference type="NCBIfam" id="TIGR01411">
    <property type="entry name" value="tatAE"/>
    <property type="match status" value="1"/>
</dbReference>
<evidence type="ECO:0000256" key="8">
    <source>
        <dbReference type="ARBA" id="ARBA00023136"/>
    </source>
</evidence>
<evidence type="ECO:0000256" key="10">
    <source>
        <dbReference type="SAM" id="MobiDB-lite"/>
    </source>
</evidence>
<name>A0A8A4Z8P1_9MICO</name>
<keyword evidence="12" id="KW-1185">Reference proteome</keyword>
<feature type="region of interest" description="Disordered" evidence="10">
    <location>
        <begin position="82"/>
        <end position="112"/>
    </location>
</feature>
<comment type="function">
    <text evidence="9">Part of the twin-arginine translocation (Tat) system that transports large folded proteins containing a characteristic twin-arginine motif in their signal peptide across membranes. TatA could form the protein-conducting channel of the Tat system.</text>
</comment>
<dbReference type="EMBL" id="CP071868">
    <property type="protein sequence ID" value="QTE27835.1"/>
    <property type="molecule type" value="Genomic_DNA"/>
</dbReference>
<evidence type="ECO:0000256" key="4">
    <source>
        <dbReference type="ARBA" id="ARBA00022692"/>
    </source>
</evidence>
<dbReference type="NCBIfam" id="NF001854">
    <property type="entry name" value="PRK00575.1"/>
    <property type="match status" value="1"/>
</dbReference>
<comment type="subcellular location">
    <subcellularLocation>
        <location evidence="1 9">Cell membrane</location>
        <topology evidence="1 9">Single-pass membrane protein</topology>
    </subcellularLocation>
</comment>
<keyword evidence="2 9" id="KW-0813">Transport</keyword>
<organism evidence="11 12">
    <name type="scientific">Pengzhenrongella sicca</name>
    <dbReference type="NCBI Taxonomy" id="2819238"/>
    <lineage>
        <taxon>Bacteria</taxon>
        <taxon>Bacillati</taxon>
        <taxon>Actinomycetota</taxon>
        <taxon>Actinomycetes</taxon>
        <taxon>Micrococcales</taxon>
        <taxon>Pengzhenrongella</taxon>
    </lineage>
</organism>
<keyword evidence="3 9" id="KW-1003">Cell membrane</keyword>
<keyword evidence="5 9" id="KW-0653">Protein transport</keyword>
<comment type="subunit">
    <text evidence="9">The Tat system comprises two distinct complexes: a TatABC complex, containing multiple copies of TatA, TatB and TatC subunits, and a separate TatA complex, containing only TatA subunits. Substrates initially bind to the TatABC complex, which probably triggers association of the separate TatA complex to form the active translocon.</text>
</comment>
<dbReference type="Pfam" id="PF02416">
    <property type="entry name" value="TatA_B_E"/>
    <property type="match status" value="1"/>
</dbReference>
<accession>A0A8A4Z8P1</accession>
<dbReference type="InterPro" id="IPR006312">
    <property type="entry name" value="TatA/E"/>
</dbReference>